<evidence type="ECO:0000313" key="5">
    <source>
        <dbReference type="Proteomes" id="UP000095280"/>
    </source>
</evidence>
<feature type="domain" description="DDHD" evidence="4">
    <location>
        <begin position="268"/>
        <end position="521"/>
    </location>
</feature>
<dbReference type="AlphaFoldDB" id="A0A1I8ILT8"/>
<dbReference type="PANTHER" id="PTHR23509">
    <property type="entry name" value="PA-PL1 PHOSPHOLIPASE FAMILY"/>
    <property type="match status" value="1"/>
</dbReference>
<protein>
    <submittedName>
        <fullName evidence="6">DDHD domain-containing protein</fullName>
    </submittedName>
</protein>
<name>A0A1I8ILT8_9PLAT</name>
<accession>A0A1I8ILT8</accession>
<dbReference type="GO" id="GO:0004620">
    <property type="term" value="F:phospholipase activity"/>
    <property type="evidence" value="ECO:0007669"/>
    <property type="project" value="TreeGrafter"/>
</dbReference>
<comment type="similarity">
    <text evidence="1">Belongs to the PA-PLA1 family.</text>
</comment>
<evidence type="ECO:0000256" key="2">
    <source>
        <dbReference type="SAM" id="Coils"/>
    </source>
</evidence>
<evidence type="ECO:0000256" key="3">
    <source>
        <dbReference type="SAM" id="MobiDB-lite"/>
    </source>
</evidence>
<feature type="region of interest" description="Disordered" evidence="3">
    <location>
        <begin position="370"/>
        <end position="396"/>
    </location>
</feature>
<keyword evidence="2" id="KW-0175">Coiled coil</keyword>
<feature type="compositionally biased region" description="Polar residues" evidence="3">
    <location>
        <begin position="385"/>
        <end position="396"/>
    </location>
</feature>
<reference evidence="6" key="1">
    <citation type="submission" date="2016-11" db="UniProtKB">
        <authorList>
            <consortium name="WormBaseParasite"/>
        </authorList>
    </citation>
    <scope>IDENTIFICATION</scope>
</reference>
<evidence type="ECO:0000256" key="1">
    <source>
        <dbReference type="ARBA" id="ARBA00038464"/>
    </source>
</evidence>
<proteinExistence type="inferred from homology"/>
<feature type="coiled-coil region" evidence="2">
    <location>
        <begin position="222"/>
        <end position="252"/>
    </location>
</feature>
<dbReference type="PROSITE" id="PS51043">
    <property type="entry name" value="DDHD"/>
    <property type="match status" value="1"/>
</dbReference>
<dbReference type="GO" id="GO:0046872">
    <property type="term" value="F:metal ion binding"/>
    <property type="evidence" value="ECO:0007669"/>
    <property type="project" value="InterPro"/>
</dbReference>
<evidence type="ECO:0000313" key="6">
    <source>
        <dbReference type="WBParaSite" id="maker-uti_cns_0014136-snap-gene-0.2-mRNA-1"/>
    </source>
</evidence>
<keyword evidence="5" id="KW-1185">Reference proteome</keyword>
<dbReference type="InterPro" id="IPR058055">
    <property type="entry name" value="PA-PLA1"/>
</dbReference>
<dbReference type="WBParaSite" id="maker-uti_cns_0014136-snap-gene-0.2-mRNA-1">
    <property type="protein sequence ID" value="maker-uti_cns_0014136-snap-gene-0.2-mRNA-1"/>
    <property type="gene ID" value="maker-uti_cns_0014136-snap-gene-0.2"/>
</dbReference>
<organism evidence="5 6">
    <name type="scientific">Macrostomum lignano</name>
    <dbReference type="NCBI Taxonomy" id="282301"/>
    <lineage>
        <taxon>Eukaryota</taxon>
        <taxon>Metazoa</taxon>
        <taxon>Spiralia</taxon>
        <taxon>Lophotrochozoa</taxon>
        <taxon>Platyhelminthes</taxon>
        <taxon>Rhabditophora</taxon>
        <taxon>Macrostomorpha</taxon>
        <taxon>Macrostomida</taxon>
        <taxon>Macrostomidae</taxon>
        <taxon>Macrostomum</taxon>
    </lineage>
</organism>
<dbReference type="GO" id="GO:0005737">
    <property type="term" value="C:cytoplasm"/>
    <property type="evidence" value="ECO:0007669"/>
    <property type="project" value="TreeGrafter"/>
</dbReference>
<dbReference type="PANTHER" id="PTHR23509:SF48">
    <property type="entry name" value="INTRACELLULAR PHOSPHOLIPASE A1"/>
    <property type="match status" value="1"/>
</dbReference>
<dbReference type="Pfam" id="PF02862">
    <property type="entry name" value="DDHD"/>
    <property type="match status" value="2"/>
</dbReference>
<sequence length="531" mass="58831">IHSLRLTDCHVNWYDLRQVHLYQDSTSRFILQKLGVQRTGARLVRGYKDEAKVEEKLADITHLVFVIHGIGQKMRTGAIVKCAFDLRQTCERIKKKFFPDLDSANQRVEFLPVEWRSALTLDGDTVDSITPPNIRGLRTLLNSSAMDVLYYTSPLYRAEITHGLQTELSRLYSMFCARHPYFEPAGGKVSVIGHSLGCVITYDIVMGWNPMQLYDQFVHSYLNDKSNDREECQQVLKELDEARKKVTELEYSLLSMAEKQHKSANSCTNFRLENLFCLGSPLAVFLALRGIRPKGNGTQEDIVPKSIVNRIYNIYHPADPVLSSRHSDTGACGGGSGQDSSALDASDIAAGSGDKPSSINRFNTFLSRFTGKGQQQPPQLPSPSGDSAYSPSRLSSFRKTASASGSVASSASATAVSVSSTGPPVMSELKTFASNYVEDAADDLMLGADEANGEAAPASNSSRPAVNVYDSMQHRTELEHRLDYQLREGRYESSYVSVLTSHTAYWSHEDIALFIMSHLFPDYGPIGIPKR</sequence>
<dbReference type="SMART" id="SM01127">
    <property type="entry name" value="DDHD"/>
    <property type="match status" value="1"/>
</dbReference>
<dbReference type="InterPro" id="IPR004177">
    <property type="entry name" value="DDHD_dom"/>
</dbReference>
<evidence type="ECO:0000259" key="4">
    <source>
        <dbReference type="PROSITE" id="PS51043"/>
    </source>
</evidence>
<dbReference type="Proteomes" id="UP000095280">
    <property type="component" value="Unplaced"/>
</dbReference>